<dbReference type="PROSITE" id="PS50943">
    <property type="entry name" value="HTH_CROC1"/>
    <property type="match status" value="1"/>
</dbReference>
<feature type="domain" description="HTH cro/C1-type" evidence="4">
    <location>
        <begin position="8"/>
        <end position="42"/>
    </location>
</feature>
<keyword evidence="2" id="KW-0238">DNA-binding</keyword>
<keyword evidence="3" id="KW-0804">Transcription</keyword>
<name>A0AAE3QM36_9BACT</name>
<dbReference type="GO" id="GO:0003677">
    <property type="term" value="F:DNA binding"/>
    <property type="evidence" value="ECO:0007669"/>
    <property type="project" value="UniProtKB-KW"/>
</dbReference>
<dbReference type="InterPro" id="IPR039418">
    <property type="entry name" value="LexA-like"/>
</dbReference>
<dbReference type="Gene3D" id="1.10.260.40">
    <property type="entry name" value="lambda repressor-like DNA-binding domains"/>
    <property type="match status" value="1"/>
</dbReference>
<dbReference type="PANTHER" id="PTHR40661:SF3">
    <property type="entry name" value="FELS-1 PROPHAGE TRANSCRIPTIONAL REGULATOR"/>
    <property type="match status" value="1"/>
</dbReference>
<organism evidence="5 6">
    <name type="scientific">Xanthocytophaga flava</name>
    <dbReference type="NCBI Taxonomy" id="3048013"/>
    <lineage>
        <taxon>Bacteria</taxon>
        <taxon>Pseudomonadati</taxon>
        <taxon>Bacteroidota</taxon>
        <taxon>Cytophagia</taxon>
        <taxon>Cytophagales</taxon>
        <taxon>Rhodocytophagaceae</taxon>
        <taxon>Xanthocytophaga</taxon>
    </lineage>
</organism>
<gene>
    <name evidence="5" type="ORF">QNI16_02110</name>
</gene>
<dbReference type="SUPFAM" id="SSF51306">
    <property type="entry name" value="LexA/Signal peptidase"/>
    <property type="match status" value="1"/>
</dbReference>
<comment type="caution">
    <text evidence="5">The sequence shown here is derived from an EMBL/GenBank/DDBJ whole genome shotgun (WGS) entry which is preliminary data.</text>
</comment>
<dbReference type="CDD" id="cd00093">
    <property type="entry name" value="HTH_XRE"/>
    <property type="match status" value="1"/>
</dbReference>
<dbReference type="PANTHER" id="PTHR40661">
    <property type="match status" value="1"/>
</dbReference>
<dbReference type="InterPro" id="IPR001387">
    <property type="entry name" value="Cro/C1-type_HTH"/>
</dbReference>
<evidence type="ECO:0000256" key="3">
    <source>
        <dbReference type="ARBA" id="ARBA00023163"/>
    </source>
</evidence>
<protein>
    <submittedName>
        <fullName evidence="5">S24 family peptidase</fullName>
    </submittedName>
</protein>
<keyword evidence="1" id="KW-0805">Transcription regulation</keyword>
<evidence type="ECO:0000256" key="2">
    <source>
        <dbReference type="ARBA" id="ARBA00023125"/>
    </source>
</evidence>
<dbReference type="CDD" id="cd06529">
    <property type="entry name" value="S24_LexA-like"/>
    <property type="match status" value="1"/>
</dbReference>
<dbReference type="Proteomes" id="UP001241110">
    <property type="component" value="Unassembled WGS sequence"/>
</dbReference>
<dbReference type="AlphaFoldDB" id="A0AAE3QM36"/>
<evidence type="ECO:0000313" key="6">
    <source>
        <dbReference type="Proteomes" id="UP001241110"/>
    </source>
</evidence>
<dbReference type="InterPro" id="IPR015927">
    <property type="entry name" value="Peptidase_S24_S26A/B/C"/>
</dbReference>
<dbReference type="InterPro" id="IPR010982">
    <property type="entry name" value="Lambda_DNA-bd_dom_sf"/>
</dbReference>
<dbReference type="RefSeq" id="WP_313975288.1">
    <property type="nucleotide sequence ID" value="NZ_JASJOS010000001.1"/>
</dbReference>
<dbReference type="Gene3D" id="2.10.109.10">
    <property type="entry name" value="Umud Fragment, subunit A"/>
    <property type="match status" value="1"/>
</dbReference>
<dbReference type="SUPFAM" id="SSF47413">
    <property type="entry name" value="lambda repressor-like DNA-binding domains"/>
    <property type="match status" value="1"/>
</dbReference>
<dbReference type="EMBL" id="JASJOS010000001">
    <property type="protein sequence ID" value="MDJ1479259.1"/>
    <property type="molecule type" value="Genomic_DNA"/>
</dbReference>
<accession>A0AAE3QM36</accession>
<dbReference type="InterPro" id="IPR036286">
    <property type="entry name" value="LexA/Signal_pep-like_sf"/>
</dbReference>
<reference evidence="5" key="1">
    <citation type="submission" date="2023-05" db="EMBL/GenBank/DDBJ databases">
        <authorList>
            <person name="Zhang X."/>
        </authorList>
    </citation>
    <scope>NUCLEOTIDE SEQUENCE</scope>
    <source>
        <strain evidence="5">YF14B1</strain>
    </source>
</reference>
<evidence type="ECO:0000259" key="4">
    <source>
        <dbReference type="PROSITE" id="PS50943"/>
    </source>
</evidence>
<dbReference type="Pfam" id="PF00717">
    <property type="entry name" value="Peptidase_S24"/>
    <property type="match status" value="1"/>
</dbReference>
<evidence type="ECO:0000256" key="1">
    <source>
        <dbReference type="ARBA" id="ARBA00023015"/>
    </source>
</evidence>
<evidence type="ECO:0000313" key="5">
    <source>
        <dbReference type="EMBL" id="MDJ1479259.1"/>
    </source>
</evidence>
<proteinExistence type="predicted"/>
<sequence>MENLHARLKHCRIKLGLNQQTLSQRVNINQKDVSLIEAGKRKYIPEEYFLYLSSEGIDLNWVYTGKGEMYLKDTLQKYNSKQEGIPSMSSTALSAPLLGKSTLQLVTVDKQGDSVIAMVPIKAAAGYIMYCHRSDYLEELSVFSLPDFRSGNYRAFEIWGDSMEHTIYSQDWVIGERLEMASQLRDGAIYIIVTSGNIVCKRVVNRLDRLGHLVLRSDNTEYEDQILEPSDIIEVWLVKARITRDFRSARAALVYFREEVNRLDSLLNGMVHKQ</sequence>